<dbReference type="PANTHER" id="PTHR30329">
    <property type="entry name" value="STATOR ELEMENT OF FLAGELLAR MOTOR COMPLEX"/>
    <property type="match status" value="1"/>
</dbReference>
<organism evidence="8 9">
    <name type="scientific">Vibrio stylophorae</name>
    <dbReference type="NCBI Taxonomy" id="659351"/>
    <lineage>
        <taxon>Bacteria</taxon>
        <taxon>Pseudomonadati</taxon>
        <taxon>Pseudomonadota</taxon>
        <taxon>Gammaproteobacteria</taxon>
        <taxon>Vibrionales</taxon>
        <taxon>Vibrionaceae</taxon>
        <taxon>Vibrio</taxon>
    </lineage>
</organism>
<dbReference type="InterPro" id="IPR036737">
    <property type="entry name" value="OmpA-like_sf"/>
</dbReference>
<name>A0ABN8DTS7_9VIBR</name>
<sequence length="365" mass="40599">MFKASFHTAMCMALLFSSTSVLAWQATDHPTLKRFPNAEIENNSDYFEYEEVNVIRSKPRDVGGNAVVDKTEKISGKVTFIEYEIAEKYTALQVYKNYKQVFKKQGIQLKLDCNRSCMQDLNPHDFRSLIIDGRTLGMYGLSQNHLLVGVKGPYHYMLFIGEGTFDTTVYQVVVEMDVMDTDMMSPIAASLQSDGNINLYGIQFDTGKAVLKSSSKDELGQLADVLNQYPELNIDIIGHTDNVGNAKSNLTLSRQRADAVKKYLVKTHGIDGDRLNTMGRGQTKPIASNGSKEGKAHNRRVEIVAVNPETITSQTQVAQGQQKKSDKPSLDETKKKVDDTTDKVNGVVDTVEDAVGTVDRVLSFF</sequence>
<evidence type="ECO:0000256" key="1">
    <source>
        <dbReference type="ARBA" id="ARBA00004442"/>
    </source>
</evidence>
<dbReference type="RefSeq" id="WP_237465672.1">
    <property type="nucleotide sequence ID" value="NZ_CAKLDI010000001.1"/>
</dbReference>
<dbReference type="InterPro" id="IPR006665">
    <property type="entry name" value="OmpA-like"/>
</dbReference>
<protein>
    <submittedName>
        <fullName evidence="8">Peptidoglycan-associated lipoprotein</fullName>
    </submittedName>
</protein>
<dbReference type="Gene3D" id="3.30.1330.60">
    <property type="entry name" value="OmpA-like domain"/>
    <property type="match status" value="1"/>
</dbReference>
<evidence type="ECO:0000256" key="4">
    <source>
        <dbReference type="PROSITE-ProRule" id="PRU00473"/>
    </source>
</evidence>
<dbReference type="EMBL" id="CAKLDI010000001">
    <property type="protein sequence ID" value="CAH0533310.1"/>
    <property type="molecule type" value="Genomic_DNA"/>
</dbReference>
<feature type="compositionally biased region" description="Basic and acidic residues" evidence="5">
    <location>
        <begin position="323"/>
        <end position="339"/>
    </location>
</feature>
<evidence type="ECO:0000313" key="8">
    <source>
        <dbReference type="EMBL" id="CAH0533310.1"/>
    </source>
</evidence>
<dbReference type="PROSITE" id="PS51123">
    <property type="entry name" value="OMPA_2"/>
    <property type="match status" value="1"/>
</dbReference>
<feature type="domain" description="OmpA-like" evidence="7">
    <location>
        <begin position="192"/>
        <end position="309"/>
    </location>
</feature>
<keyword evidence="2 4" id="KW-0472">Membrane</keyword>
<reference evidence="8" key="1">
    <citation type="submission" date="2021-11" db="EMBL/GenBank/DDBJ databases">
        <authorList>
            <person name="Rodrigo-Torres L."/>
            <person name="Arahal R. D."/>
            <person name="Lucena T."/>
        </authorList>
    </citation>
    <scope>NUCLEOTIDE SEQUENCE</scope>
    <source>
        <strain evidence="8">CECT 7929</strain>
    </source>
</reference>
<evidence type="ECO:0000256" key="6">
    <source>
        <dbReference type="SAM" id="SignalP"/>
    </source>
</evidence>
<feature type="region of interest" description="Disordered" evidence="5">
    <location>
        <begin position="313"/>
        <end position="339"/>
    </location>
</feature>
<gene>
    <name evidence="8" type="primary">pal_4</name>
    <name evidence="8" type="ORF">VST7929_01174</name>
</gene>
<accession>A0ABN8DTS7</accession>
<keyword evidence="9" id="KW-1185">Reference proteome</keyword>
<keyword evidence="6" id="KW-0732">Signal</keyword>
<dbReference type="Pfam" id="PF00691">
    <property type="entry name" value="OmpA"/>
    <property type="match status" value="1"/>
</dbReference>
<keyword evidence="8" id="KW-0449">Lipoprotein</keyword>
<feature type="region of interest" description="Disordered" evidence="5">
    <location>
        <begin position="274"/>
        <end position="297"/>
    </location>
</feature>
<evidence type="ECO:0000256" key="3">
    <source>
        <dbReference type="ARBA" id="ARBA00023237"/>
    </source>
</evidence>
<feature type="signal peptide" evidence="6">
    <location>
        <begin position="1"/>
        <end position="23"/>
    </location>
</feature>
<dbReference type="SUPFAM" id="SSF103088">
    <property type="entry name" value="OmpA-like"/>
    <property type="match status" value="1"/>
</dbReference>
<comment type="caution">
    <text evidence="8">The sequence shown here is derived from an EMBL/GenBank/DDBJ whole genome shotgun (WGS) entry which is preliminary data.</text>
</comment>
<dbReference type="PANTHER" id="PTHR30329:SF21">
    <property type="entry name" value="LIPOPROTEIN YIAD-RELATED"/>
    <property type="match status" value="1"/>
</dbReference>
<evidence type="ECO:0000256" key="5">
    <source>
        <dbReference type="SAM" id="MobiDB-lite"/>
    </source>
</evidence>
<evidence type="ECO:0000313" key="9">
    <source>
        <dbReference type="Proteomes" id="UP000838672"/>
    </source>
</evidence>
<proteinExistence type="predicted"/>
<evidence type="ECO:0000259" key="7">
    <source>
        <dbReference type="PROSITE" id="PS51123"/>
    </source>
</evidence>
<dbReference type="InterPro" id="IPR006664">
    <property type="entry name" value="OMP_bac"/>
</dbReference>
<dbReference type="InterPro" id="IPR050330">
    <property type="entry name" value="Bact_OuterMem_StrucFunc"/>
</dbReference>
<feature type="chain" id="PRO_5046890050" evidence="6">
    <location>
        <begin position="24"/>
        <end position="365"/>
    </location>
</feature>
<feature type="compositionally biased region" description="Polar residues" evidence="5">
    <location>
        <begin position="313"/>
        <end position="322"/>
    </location>
</feature>
<dbReference type="Proteomes" id="UP000838672">
    <property type="component" value="Unassembled WGS sequence"/>
</dbReference>
<dbReference type="CDD" id="cd07185">
    <property type="entry name" value="OmpA_C-like"/>
    <property type="match status" value="1"/>
</dbReference>
<comment type="subcellular location">
    <subcellularLocation>
        <location evidence="1">Cell outer membrane</location>
    </subcellularLocation>
</comment>
<keyword evidence="3" id="KW-0998">Cell outer membrane</keyword>
<dbReference type="PRINTS" id="PR01021">
    <property type="entry name" value="OMPADOMAIN"/>
</dbReference>
<evidence type="ECO:0000256" key="2">
    <source>
        <dbReference type="ARBA" id="ARBA00023136"/>
    </source>
</evidence>